<evidence type="ECO:0000313" key="3">
    <source>
        <dbReference type="Proteomes" id="UP000257109"/>
    </source>
</evidence>
<feature type="signal peptide" evidence="1">
    <location>
        <begin position="1"/>
        <end position="15"/>
    </location>
</feature>
<organism evidence="2 3">
    <name type="scientific">Mucuna pruriens</name>
    <name type="common">Velvet bean</name>
    <name type="synonym">Dolichos pruriens</name>
    <dbReference type="NCBI Taxonomy" id="157652"/>
    <lineage>
        <taxon>Eukaryota</taxon>
        <taxon>Viridiplantae</taxon>
        <taxon>Streptophyta</taxon>
        <taxon>Embryophyta</taxon>
        <taxon>Tracheophyta</taxon>
        <taxon>Spermatophyta</taxon>
        <taxon>Magnoliopsida</taxon>
        <taxon>eudicotyledons</taxon>
        <taxon>Gunneridae</taxon>
        <taxon>Pentapetalae</taxon>
        <taxon>rosids</taxon>
        <taxon>fabids</taxon>
        <taxon>Fabales</taxon>
        <taxon>Fabaceae</taxon>
        <taxon>Papilionoideae</taxon>
        <taxon>50 kb inversion clade</taxon>
        <taxon>NPAAA clade</taxon>
        <taxon>indigoferoid/millettioid clade</taxon>
        <taxon>Phaseoleae</taxon>
        <taxon>Mucuna</taxon>
    </lineage>
</organism>
<keyword evidence="1" id="KW-0732">Signal</keyword>
<protein>
    <recommendedName>
        <fullName evidence="4">Secreted protein</fullName>
    </recommendedName>
</protein>
<evidence type="ECO:0008006" key="4">
    <source>
        <dbReference type="Google" id="ProtNLM"/>
    </source>
</evidence>
<proteinExistence type="predicted"/>
<dbReference type="EMBL" id="QJKJ01016653">
    <property type="protein sequence ID" value="RDX60691.1"/>
    <property type="molecule type" value="Genomic_DNA"/>
</dbReference>
<sequence>MVLLLFCVSLSLSKAFRGAVAKTTSTLFLFLSVQFDFGGSGAPSTIHQVEAFSVLIHLGLVIARC</sequence>
<name>A0A371E3T1_MUCPR</name>
<dbReference type="Proteomes" id="UP000257109">
    <property type="component" value="Unassembled WGS sequence"/>
</dbReference>
<dbReference type="OrthoDB" id="10413416at2759"/>
<dbReference type="AlphaFoldDB" id="A0A371E3T1"/>
<reference evidence="2" key="1">
    <citation type="submission" date="2018-05" db="EMBL/GenBank/DDBJ databases">
        <title>Draft genome of Mucuna pruriens seed.</title>
        <authorList>
            <person name="Nnadi N.E."/>
            <person name="Vos R."/>
            <person name="Hasami M.H."/>
            <person name="Devisetty U.K."/>
            <person name="Aguiy J.C."/>
        </authorList>
    </citation>
    <scope>NUCLEOTIDE SEQUENCE [LARGE SCALE GENOMIC DNA]</scope>
    <source>
        <strain evidence="2">JCA_2017</strain>
    </source>
</reference>
<feature type="chain" id="PRO_5016704327" description="Secreted protein" evidence="1">
    <location>
        <begin position="16"/>
        <end position="65"/>
    </location>
</feature>
<accession>A0A371E3T1</accession>
<evidence type="ECO:0000256" key="1">
    <source>
        <dbReference type="SAM" id="SignalP"/>
    </source>
</evidence>
<keyword evidence="3" id="KW-1185">Reference proteome</keyword>
<gene>
    <name evidence="2" type="ORF">CR513_61146</name>
</gene>
<comment type="caution">
    <text evidence="2">The sequence shown here is derived from an EMBL/GenBank/DDBJ whole genome shotgun (WGS) entry which is preliminary data.</text>
</comment>
<evidence type="ECO:0000313" key="2">
    <source>
        <dbReference type="EMBL" id="RDX60691.1"/>
    </source>
</evidence>